<evidence type="ECO:0000313" key="2">
    <source>
        <dbReference type="Proteomes" id="UP001197974"/>
    </source>
</evidence>
<proteinExistence type="predicted"/>
<gene>
    <name evidence="1" type="ORF">LC087_05690</name>
</gene>
<keyword evidence="2" id="KW-1185">Reference proteome</keyword>
<sequence length="175" mass="20182">MKWTIIELLKLQKKGFIFDEKTEFPDLVEGHQDLRQLRPVQVKGRTDISPDKITFHLVITGEMVLPCARTLADVDFPFQIESTETFLLEQNPYGMEEDDEDYHLVKGDVIDLSPIVRELVLLEIPIQVISEDSEQNEEAPSEGVDWQVVNEQNKQEKIDPRLAKLAHLLNNDDTE</sequence>
<evidence type="ECO:0000313" key="1">
    <source>
        <dbReference type="EMBL" id="WLR43640.1"/>
    </source>
</evidence>
<name>A0ABY9K1C3_9BACI</name>
<dbReference type="RefSeq" id="WP_226538445.1">
    <property type="nucleotide sequence ID" value="NZ_CP129013.1"/>
</dbReference>
<dbReference type="Pfam" id="PF02620">
    <property type="entry name" value="YceD"/>
    <property type="match status" value="1"/>
</dbReference>
<dbReference type="Proteomes" id="UP001197974">
    <property type="component" value="Chromosome"/>
</dbReference>
<reference evidence="1 2" key="1">
    <citation type="submission" date="2023-06" db="EMBL/GenBank/DDBJ databases">
        <title>Five Gram-positive bacteria isolated from mangrove sediments in Shenzhen, Guangdong, China.</title>
        <authorList>
            <person name="Yu S."/>
            <person name="Zheng W."/>
            <person name="Huang Y."/>
        </authorList>
    </citation>
    <scope>NUCLEOTIDE SEQUENCE [LARGE SCALE GENOMIC DNA]</scope>
    <source>
        <strain evidence="1 2">SaN35-3</strain>
    </source>
</reference>
<organism evidence="1 2">
    <name type="scientific">Bacillus carboniphilus</name>
    <dbReference type="NCBI Taxonomy" id="86663"/>
    <lineage>
        <taxon>Bacteria</taxon>
        <taxon>Bacillati</taxon>
        <taxon>Bacillota</taxon>
        <taxon>Bacilli</taxon>
        <taxon>Bacillales</taxon>
        <taxon>Bacillaceae</taxon>
        <taxon>Bacillus</taxon>
    </lineage>
</organism>
<accession>A0ABY9K1C3</accession>
<protein>
    <submittedName>
        <fullName evidence="1">YceD family protein</fullName>
    </submittedName>
</protein>
<dbReference type="InterPro" id="IPR003772">
    <property type="entry name" value="YceD"/>
</dbReference>
<dbReference type="EMBL" id="CP129013">
    <property type="protein sequence ID" value="WLR43640.1"/>
    <property type="molecule type" value="Genomic_DNA"/>
</dbReference>